<evidence type="ECO:0000256" key="4">
    <source>
        <dbReference type="ARBA" id="ARBA00022692"/>
    </source>
</evidence>
<keyword evidence="2 9" id="KW-0813">Transport</keyword>
<dbReference type="GO" id="GO:0005886">
    <property type="term" value="C:plasma membrane"/>
    <property type="evidence" value="ECO:0007669"/>
    <property type="project" value="UniProtKB-SubCell"/>
</dbReference>
<feature type="transmembrane region" description="Helical" evidence="9">
    <location>
        <begin position="341"/>
        <end position="361"/>
    </location>
</feature>
<protein>
    <recommendedName>
        <fullName evidence="9 10">Multifunctional fusion protein</fullName>
    </recommendedName>
    <domain>
        <recommendedName>
            <fullName evidence="9">Protein translocase subunit SecD</fullName>
        </recommendedName>
    </domain>
    <domain>
        <recommendedName>
            <fullName evidence="10">Protein-export membrane protein SecF</fullName>
        </recommendedName>
    </domain>
</protein>
<dbReference type="InterPro" id="IPR048634">
    <property type="entry name" value="SecD_SecF_C"/>
</dbReference>
<dbReference type="Gene3D" id="1.20.1640.10">
    <property type="entry name" value="Multidrug efflux transporter AcrB transmembrane domain"/>
    <property type="match status" value="2"/>
</dbReference>
<feature type="transmembrane region" description="Helical" evidence="9">
    <location>
        <begin position="422"/>
        <end position="442"/>
    </location>
</feature>
<dbReference type="Proteomes" id="UP000595897">
    <property type="component" value="Chromosome"/>
</dbReference>
<proteinExistence type="inferred from homology"/>
<evidence type="ECO:0000256" key="7">
    <source>
        <dbReference type="ARBA" id="ARBA00023010"/>
    </source>
</evidence>
<evidence type="ECO:0000256" key="9">
    <source>
        <dbReference type="HAMAP-Rule" id="MF_01463"/>
    </source>
</evidence>
<dbReference type="SUPFAM" id="SSF82866">
    <property type="entry name" value="Multidrug efflux transporter AcrB transmembrane domain"/>
    <property type="match status" value="2"/>
</dbReference>
<feature type="transmembrane region" description="Helical" evidence="9">
    <location>
        <begin position="270"/>
        <end position="290"/>
    </location>
</feature>
<comment type="similarity">
    <text evidence="9">Belongs to the SecD/SecF family. SecD subfamily.</text>
</comment>
<keyword evidence="3 9" id="KW-1003">Cell membrane</keyword>
<evidence type="ECO:0000256" key="3">
    <source>
        <dbReference type="ARBA" id="ARBA00022475"/>
    </source>
</evidence>
<keyword evidence="14" id="KW-1185">Reference proteome</keyword>
<gene>
    <name evidence="9" type="primary">secD</name>
    <name evidence="10" type="synonym">secF</name>
    <name evidence="13" type="ORF">bsdtb5_12160</name>
</gene>
<comment type="function">
    <text evidence="9">Part of the Sec protein translocase complex. Interacts with the SecYEG preprotein conducting channel. SecDF uses the proton motive force (PMF) to complete protein translocation after the ATP-dependent function of SecA.</text>
</comment>
<feature type="transmembrane region" description="Helical" evidence="9">
    <location>
        <begin position="373"/>
        <end position="401"/>
    </location>
</feature>
<reference evidence="13 14" key="1">
    <citation type="submission" date="2020-11" db="EMBL/GenBank/DDBJ databases">
        <title>Draft genome sequencing of a Lachnospiraceae strain isolated from anoxic soil subjected to BSD treatment.</title>
        <authorList>
            <person name="Uek A."/>
            <person name="Tonouchi A."/>
        </authorList>
    </citation>
    <scope>NUCLEOTIDE SEQUENCE [LARGE SCALE GENOMIC DNA]</scope>
    <source>
        <strain evidence="13 14">TB5</strain>
    </source>
</reference>
<feature type="domain" description="SecDF P1 head subdomain" evidence="12">
    <location>
        <begin position="123"/>
        <end position="223"/>
    </location>
</feature>
<dbReference type="FunFam" id="1.20.1640.10:FF:000004">
    <property type="entry name" value="Protein translocase subunit SecD"/>
    <property type="match status" value="1"/>
</dbReference>
<evidence type="ECO:0000313" key="14">
    <source>
        <dbReference type="Proteomes" id="UP000595897"/>
    </source>
</evidence>
<feature type="transmembrane region" description="Helical" evidence="9">
    <location>
        <begin position="655"/>
        <end position="673"/>
    </location>
</feature>
<dbReference type="InterPro" id="IPR005791">
    <property type="entry name" value="SecD"/>
</dbReference>
<evidence type="ECO:0000259" key="12">
    <source>
        <dbReference type="Pfam" id="PF22599"/>
    </source>
</evidence>
<feature type="transmembrane region" description="Helical" evidence="9">
    <location>
        <begin position="679"/>
        <end position="705"/>
    </location>
</feature>
<dbReference type="InterPro" id="IPR005665">
    <property type="entry name" value="SecF_bac"/>
</dbReference>
<evidence type="ECO:0000313" key="13">
    <source>
        <dbReference type="EMBL" id="BCN29921.1"/>
    </source>
</evidence>
<keyword evidence="6 9" id="KW-1133">Transmembrane helix</keyword>
<evidence type="ECO:0000259" key="11">
    <source>
        <dbReference type="Pfam" id="PF02355"/>
    </source>
</evidence>
<dbReference type="InterPro" id="IPR054384">
    <property type="entry name" value="SecDF_P1_head"/>
</dbReference>
<dbReference type="KEGG" id="ahb:bsdtb5_12160"/>
<name>A0A7R7EJD6_9FIRM</name>
<dbReference type="NCBIfam" id="TIGR01129">
    <property type="entry name" value="secD"/>
    <property type="match status" value="1"/>
</dbReference>
<dbReference type="GO" id="GO:0065002">
    <property type="term" value="P:intracellular protein transmembrane transport"/>
    <property type="evidence" value="ECO:0007669"/>
    <property type="project" value="UniProtKB-UniRule"/>
</dbReference>
<dbReference type="AlphaFoldDB" id="A0A7R7EJD6"/>
<dbReference type="InterPro" id="IPR022645">
    <property type="entry name" value="SecD/SecF_bac"/>
</dbReference>
<comment type="similarity">
    <text evidence="10">Belongs to the SecD/SecF family. SecF subfamily.</text>
</comment>
<feature type="domain" description="Protein export membrane protein SecD/SecF C-terminal" evidence="11">
    <location>
        <begin position="522"/>
        <end position="706"/>
    </location>
</feature>
<comment type="caution">
    <text evidence="9">Lacks conserved residue(s) required for the propagation of feature annotation.</text>
</comment>
<dbReference type="GO" id="GO:0006605">
    <property type="term" value="P:protein targeting"/>
    <property type="evidence" value="ECO:0007669"/>
    <property type="project" value="UniProtKB-UniRule"/>
</dbReference>
<dbReference type="Gene3D" id="3.30.70.3400">
    <property type="match status" value="1"/>
</dbReference>
<dbReference type="InterPro" id="IPR022646">
    <property type="entry name" value="SecD/SecF_CS"/>
</dbReference>
<dbReference type="InterPro" id="IPR055344">
    <property type="entry name" value="SecD_SecF_C_bact"/>
</dbReference>
<comment type="subunit">
    <text evidence="10">Forms a complex with SecD. Part of the essential Sec protein translocation apparatus which comprises SecA, SecYEG and auxiliary proteins SecDF. Other proteins may also be involved.</text>
</comment>
<feature type="domain" description="Protein export membrane protein SecD/SecF C-terminal" evidence="11">
    <location>
        <begin position="226"/>
        <end position="392"/>
    </location>
</feature>
<evidence type="ECO:0000256" key="2">
    <source>
        <dbReference type="ARBA" id="ARBA00022448"/>
    </source>
</evidence>
<dbReference type="HAMAP" id="MF_01464_B">
    <property type="entry name" value="SecF_B"/>
    <property type="match status" value="1"/>
</dbReference>
<feature type="transmembrane region" description="Helical" evidence="9">
    <location>
        <begin position="296"/>
        <end position="320"/>
    </location>
</feature>
<dbReference type="Pfam" id="PF02355">
    <property type="entry name" value="SecD_SecF_C"/>
    <property type="match status" value="2"/>
</dbReference>
<feature type="transmembrane region" description="Helical" evidence="9">
    <location>
        <begin position="574"/>
        <end position="596"/>
    </location>
</feature>
<dbReference type="PRINTS" id="PR01755">
    <property type="entry name" value="SECFTRNLCASE"/>
</dbReference>
<dbReference type="RefSeq" id="WP_271715175.1">
    <property type="nucleotide sequence ID" value="NZ_AP024169.1"/>
</dbReference>
<dbReference type="Pfam" id="PF07549">
    <property type="entry name" value="Sec_GG"/>
    <property type="match status" value="2"/>
</dbReference>
<keyword evidence="7 9" id="KW-0811">Translocation</keyword>
<dbReference type="HAMAP" id="MF_01463_B">
    <property type="entry name" value="SecD_B"/>
    <property type="match status" value="1"/>
</dbReference>
<comment type="subunit">
    <text evidence="9">Forms a complex with SecF. Part of the essential Sec protein translocation apparatus which comprises SecA, SecYEG and auxiliary proteins SecDF. Other proteins may also be involved.</text>
</comment>
<feature type="transmembrane region" description="Helical" evidence="9">
    <location>
        <begin position="550"/>
        <end position="567"/>
    </location>
</feature>
<evidence type="ECO:0000256" key="1">
    <source>
        <dbReference type="ARBA" id="ARBA00004651"/>
    </source>
</evidence>
<keyword evidence="8 9" id="KW-0472">Membrane</keyword>
<keyword evidence="5 9" id="KW-0653">Protein transport</keyword>
<organism evidence="13 14">
    <name type="scientific">Anaeromicropila herbilytica</name>
    <dbReference type="NCBI Taxonomy" id="2785025"/>
    <lineage>
        <taxon>Bacteria</taxon>
        <taxon>Bacillati</taxon>
        <taxon>Bacillota</taxon>
        <taxon>Clostridia</taxon>
        <taxon>Lachnospirales</taxon>
        <taxon>Lachnospiraceae</taxon>
        <taxon>Anaeromicropila</taxon>
    </lineage>
</organism>
<evidence type="ECO:0000256" key="10">
    <source>
        <dbReference type="HAMAP-Rule" id="MF_01464"/>
    </source>
</evidence>
<evidence type="ECO:0000256" key="6">
    <source>
        <dbReference type="ARBA" id="ARBA00022989"/>
    </source>
</evidence>
<dbReference type="InterPro" id="IPR022813">
    <property type="entry name" value="SecD/SecF_arch_bac"/>
</dbReference>
<sequence length="715" mass="77741">MNDKSKGLLRILAVFAAIVIFGVVAAVGVGSQHKGSAKNIKLGLDLAGGVSITYQAVDKHPTKQEMSDTIYKLQKRVENYSTESAVYQQGNNQINVDIPGVKDANKILKELGNAGSLTFLDENKKEVLNGDDIQTAKAGTIKNNMNNIEYVVDLQLNAKGAKKFAVATKANIGKVIYIVYDGQVVSYPKVQVAITDGKAQISGQSNYDEAEKLASTIRIGALPLQLKEVQSKVVGAKLGIEALHTSLIAGVIGFVLVLLFMLVFYRVAGLAADIALTLYVALTLLILNAFDVTLTLPGIAGIILSIGMAVDANVIIFTRIKEELAAGKTIRSSIQLGFHKALSAIIDGNLTTIIAAAILYFNASGTIKGFAQTLAIGVILSMFTALTITRLLVNALYSLGFDDIKHFGIQKRIPKINYIKHTKIYFAISIITIVVGIGALFVNKNQIGDYLNYGLDFKGGTSTEITFGKDISKSLRLEVEDLVKDITKDGNVETSTVKDTNTLIVNTKVMNLSQRTKLENEITKKYGVKEDKITSTSISGVVSDSMRQNAIVSVIIAIVCMLLYIWVRFKDVRFGASAVLALAHDILVVFMVYSVFRIPISNSFIACMLTILGFSINATIIIFDRIRENRKEMSKKTTMEELVNGSINQTLTRAINTNLTVFISIFVLCIMGVDSVKEFTIPLVVGIVFGAYSSICITGPLWFYFNKIGNKTKKA</sequence>
<dbReference type="GO" id="GO:0043952">
    <property type="term" value="P:protein transport by the Sec complex"/>
    <property type="evidence" value="ECO:0007669"/>
    <property type="project" value="UniProtKB-UniRule"/>
</dbReference>
<evidence type="ECO:0000256" key="8">
    <source>
        <dbReference type="ARBA" id="ARBA00023136"/>
    </source>
</evidence>
<dbReference type="EMBL" id="AP024169">
    <property type="protein sequence ID" value="BCN29921.1"/>
    <property type="molecule type" value="Genomic_DNA"/>
</dbReference>
<keyword evidence="4 9" id="KW-0812">Transmembrane</keyword>
<evidence type="ECO:0000256" key="5">
    <source>
        <dbReference type="ARBA" id="ARBA00022927"/>
    </source>
</evidence>
<dbReference type="Pfam" id="PF22599">
    <property type="entry name" value="SecDF_P1_head"/>
    <property type="match status" value="1"/>
</dbReference>
<dbReference type="PANTHER" id="PTHR30081">
    <property type="entry name" value="PROTEIN-EXPORT MEMBRANE PROTEIN SEC"/>
    <property type="match status" value="1"/>
</dbReference>
<dbReference type="Gene3D" id="3.30.1360.200">
    <property type="match status" value="1"/>
</dbReference>
<dbReference type="NCBIfam" id="TIGR00916">
    <property type="entry name" value="2A0604s01"/>
    <property type="match status" value="1"/>
</dbReference>
<accession>A0A7R7EJD6</accession>
<feature type="transmembrane region" description="Helical" evidence="9">
    <location>
        <begin position="602"/>
        <end position="623"/>
    </location>
</feature>
<feature type="transmembrane region" description="Helical" evidence="9">
    <location>
        <begin position="242"/>
        <end position="263"/>
    </location>
</feature>
<dbReference type="GO" id="GO:0015450">
    <property type="term" value="F:protein-transporting ATPase activity"/>
    <property type="evidence" value="ECO:0007669"/>
    <property type="project" value="InterPro"/>
</dbReference>
<dbReference type="PANTHER" id="PTHR30081:SF1">
    <property type="entry name" value="PROTEIN TRANSLOCASE SUBUNIT SECD"/>
    <property type="match status" value="1"/>
</dbReference>
<comment type="subcellular location">
    <subcellularLocation>
        <location evidence="1 9">Cell membrane</location>
        <topology evidence="1 9">Multi-pass membrane protein</topology>
    </subcellularLocation>
</comment>
<dbReference type="NCBIfam" id="TIGR00966">
    <property type="entry name" value="transloc_SecF"/>
    <property type="match status" value="1"/>
</dbReference>